<gene>
    <name evidence="1" type="ORF">K6T82_11770</name>
</gene>
<keyword evidence="2" id="KW-1185">Reference proteome</keyword>
<proteinExistence type="predicted"/>
<evidence type="ECO:0000313" key="1">
    <source>
        <dbReference type="EMBL" id="MBZ4035448.1"/>
    </source>
</evidence>
<dbReference type="EMBL" id="JAINUY010000003">
    <property type="protein sequence ID" value="MBZ4035448.1"/>
    <property type="molecule type" value="Genomic_DNA"/>
</dbReference>
<name>A0A9X1H9Z5_9FLAO</name>
<comment type="caution">
    <text evidence="1">The sequence shown here is derived from an EMBL/GenBank/DDBJ whole genome shotgun (WGS) entry which is preliminary data.</text>
</comment>
<dbReference type="PROSITE" id="PS51257">
    <property type="entry name" value="PROKAR_LIPOPROTEIN"/>
    <property type="match status" value="1"/>
</dbReference>
<dbReference type="AlphaFoldDB" id="A0A9X1H9Z5"/>
<organism evidence="1 2">
    <name type="scientific">Flavobacterium potami</name>
    <dbReference type="NCBI Taxonomy" id="2872310"/>
    <lineage>
        <taxon>Bacteria</taxon>
        <taxon>Pseudomonadati</taxon>
        <taxon>Bacteroidota</taxon>
        <taxon>Flavobacteriia</taxon>
        <taxon>Flavobacteriales</taxon>
        <taxon>Flavobacteriaceae</taxon>
        <taxon>Flavobacterium</taxon>
    </lineage>
</organism>
<dbReference type="RefSeq" id="WP_223706074.1">
    <property type="nucleotide sequence ID" value="NZ_JAINUY010000003.1"/>
</dbReference>
<evidence type="ECO:0000313" key="2">
    <source>
        <dbReference type="Proteomes" id="UP001139366"/>
    </source>
</evidence>
<reference evidence="1 2" key="1">
    <citation type="journal article" date="2023" name="Antonie Van Leeuwenhoek">
        <title>Flavobacterium potami sp. nov., a multi-metal resistance genes harbouring bacterium isolated from shallow river silt.</title>
        <authorList>
            <person name="Li S."/>
            <person name="Mao S."/>
            <person name="Mu W."/>
            <person name="Guo B."/>
            <person name="Li C."/>
            <person name="Zhu Q."/>
            <person name="Hou X."/>
            <person name="Zhao Y."/>
            <person name="Wei S."/>
            <person name="Liu H."/>
            <person name="Liu A."/>
        </authorList>
    </citation>
    <scope>NUCLEOTIDE SEQUENCE [LARGE SCALE GENOMIC DNA]</scope>
    <source>
        <strain evidence="1 2">17A</strain>
    </source>
</reference>
<evidence type="ECO:0008006" key="3">
    <source>
        <dbReference type="Google" id="ProtNLM"/>
    </source>
</evidence>
<dbReference type="Proteomes" id="UP001139366">
    <property type="component" value="Unassembled WGS sequence"/>
</dbReference>
<accession>A0A9X1H9Z5</accession>
<sequence>MKRIIILFLIGLSVYGCSSTKDLLPSPVDTYLGSRLAVKDTVIIISNKINSNYVLDLFKERSLVSINNNTLDNSIISNDPSYVEEYWNLMNKRYRNYKTDETWVQTSFWTQDDFKNPQIKFMKEKDFPKPTAYNEFMSEKSSEVTVFAFSDPVFYQNKQYALFAKSETTTKKQFIKPISIVIMKAEKGKWIYVKEINDGNYY</sequence>
<protein>
    <recommendedName>
        <fullName evidence="3">Lipoprotein</fullName>
    </recommendedName>
</protein>